<evidence type="ECO:0000313" key="1">
    <source>
        <dbReference type="EMBL" id="KAF2628530.1"/>
    </source>
</evidence>
<protein>
    <submittedName>
        <fullName evidence="1">Uncharacterized protein</fullName>
    </submittedName>
</protein>
<dbReference type="EMBL" id="MU006713">
    <property type="protein sequence ID" value="KAF2628530.1"/>
    <property type="molecule type" value="Genomic_DNA"/>
</dbReference>
<sequence length="741" mass="81332">MQPASNQNHSLVGFTQLAAPRGFCYLLGSPYPSVTITTTTEQLCSTTINQHNSDTMQPSTPIRPVSGTFYEAVQLLRPHPKIRPVSDSYAETRSHLSTVTPEGDRWSRSSQATAVDPPETPHLPTSRKQYEAASSRVLGSLGRLDTDVPSEKSPKPGSPSPRLMIFRTKALFSPRSSTVPKTPEGEKVHGTFCRMKSVVSKTLRRSEKGGIAEAGSRDSLGLGFYSASTRRLITKEDEEEAEETNISIISDEPHQIVPLRLVSKFLPTSTISISDNDIGSSIVVEQCSGGDKDEDDGEDSEHGSLHVVPLRLRSSNLALVSKDGNSAVETSFYYAPSAKEDDDVFSSPNETCQIDRPVTSFMLELRDAMEQGHGTKTPSIISTITASPMVTPSPSPKLRHTALSSIPSLQPISLRSQYSASEPASSPPVLSVPKMWTLDKSQAKKTVRLAPSLEEGLCADDLEVYEENALASATLLVRGVEPDVVDIRRSQVVETSERQSLAVSNYQRPGNNATAASKCISAASSNSGSSTVVQTMPFQILETIVFSAAYGDAECRTLASNLYKELVEAETSGTERKWGVREQHLLCRSDLMRELDSLVQYGYLKQDIFEMVRGQLFPTGTTELLENRDFTAYIYRAVSAFALGEGRAKQILELAIGEEDESLGEWSPEEEAFFEREPFNPKGFVYGDSTDDSHYERLSSMLSTVGTFESTKPQPQSGWRSSYFLSKVAQVFRLGHWKRTT</sequence>
<evidence type="ECO:0000313" key="2">
    <source>
        <dbReference type="Proteomes" id="UP000799754"/>
    </source>
</evidence>
<dbReference type="Proteomes" id="UP000799754">
    <property type="component" value="Unassembled WGS sequence"/>
</dbReference>
<comment type="caution">
    <text evidence="1">The sequence shown here is derived from an EMBL/GenBank/DDBJ whole genome shotgun (WGS) entry which is preliminary data.</text>
</comment>
<name>A0ACB6S2Q8_9PLEO</name>
<keyword evidence="2" id="KW-1185">Reference proteome</keyword>
<organism evidence="1 2">
    <name type="scientific">Macroventuria anomochaeta</name>
    <dbReference type="NCBI Taxonomy" id="301207"/>
    <lineage>
        <taxon>Eukaryota</taxon>
        <taxon>Fungi</taxon>
        <taxon>Dikarya</taxon>
        <taxon>Ascomycota</taxon>
        <taxon>Pezizomycotina</taxon>
        <taxon>Dothideomycetes</taxon>
        <taxon>Pleosporomycetidae</taxon>
        <taxon>Pleosporales</taxon>
        <taxon>Pleosporineae</taxon>
        <taxon>Didymellaceae</taxon>
        <taxon>Macroventuria</taxon>
    </lineage>
</organism>
<reference evidence="1" key="1">
    <citation type="journal article" date="2020" name="Stud. Mycol.">
        <title>101 Dothideomycetes genomes: a test case for predicting lifestyles and emergence of pathogens.</title>
        <authorList>
            <person name="Haridas S."/>
            <person name="Albert R."/>
            <person name="Binder M."/>
            <person name="Bloem J."/>
            <person name="Labutti K."/>
            <person name="Salamov A."/>
            <person name="Andreopoulos B."/>
            <person name="Baker S."/>
            <person name="Barry K."/>
            <person name="Bills G."/>
            <person name="Bluhm B."/>
            <person name="Cannon C."/>
            <person name="Castanera R."/>
            <person name="Culley D."/>
            <person name="Daum C."/>
            <person name="Ezra D."/>
            <person name="Gonzalez J."/>
            <person name="Henrissat B."/>
            <person name="Kuo A."/>
            <person name="Liang C."/>
            <person name="Lipzen A."/>
            <person name="Lutzoni F."/>
            <person name="Magnuson J."/>
            <person name="Mondo S."/>
            <person name="Nolan M."/>
            <person name="Ohm R."/>
            <person name="Pangilinan J."/>
            <person name="Park H.-J."/>
            <person name="Ramirez L."/>
            <person name="Alfaro M."/>
            <person name="Sun H."/>
            <person name="Tritt A."/>
            <person name="Yoshinaga Y."/>
            <person name="Zwiers L.-H."/>
            <person name="Turgeon B."/>
            <person name="Goodwin S."/>
            <person name="Spatafora J."/>
            <person name="Crous P."/>
            <person name="Grigoriev I."/>
        </authorList>
    </citation>
    <scope>NUCLEOTIDE SEQUENCE</scope>
    <source>
        <strain evidence="1">CBS 525.71</strain>
    </source>
</reference>
<accession>A0ACB6S2Q8</accession>
<gene>
    <name evidence="1" type="ORF">BU25DRAFT_410090</name>
</gene>
<proteinExistence type="predicted"/>